<gene>
    <name evidence="3" type="ORF">FNJ47_48010</name>
</gene>
<dbReference type="AlphaFoldDB" id="A0A6P1BXB2"/>
<feature type="domain" description="Beta-lactamase-related" evidence="2">
    <location>
        <begin position="5"/>
        <end position="46"/>
    </location>
</feature>
<reference evidence="3 4" key="1">
    <citation type="journal article" date="2020" name="Arch. Microbiol.">
        <title>Bradyrhizobium uaiense sp. nov., a new highly efficient cowpea symbiont.</title>
        <authorList>
            <person name="Cabral Michel D."/>
            <person name="Azarias Guimaraes A."/>
            <person name="Martins da Costa E."/>
            <person name="Soares de Carvalho T."/>
            <person name="Balsanelli E."/>
            <person name="Willems A."/>
            <person name="Maltempi de Souza E."/>
            <person name="de Souza Moreira F.M."/>
        </authorList>
    </citation>
    <scope>NUCLEOTIDE SEQUENCE [LARGE SCALE GENOMIC DNA]</scope>
    <source>
        <strain evidence="3 4">UFLA 03-164</strain>
    </source>
</reference>
<sequence>SFPPDELLRRYGTLPLAYQPGERWLYNTGSLILGVLIARVAGTVSLTSDSMLRSTLRSASSGSQRSRGSSSLSRHSSTRIIA</sequence>
<dbReference type="RefSeq" id="WP_163163686.1">
    <property type="nucleotide sequence ID" value="NZ_VKHP01000819.1"/>
</dbReference>
<name>A0A6P1BXB2_9BRAD</name>
<comment type="caution">
    <text evidence="3">The sequence shown here is derived from an EMBL/GenBank/DDBJ whole genome shotgun (WGS) entry which is preliminary data.</text>
</comment>
<dbReference type="InterPro" id="IPR012338">
    <property type="entry name" value="Beta-lactam/transpept-like"/>
</dbReference>
<evidence type="ECO:0000256" key="1">
    <source>
        <dbReference type="SAM" id="MobiDB-lite"/>
    </source>
</evidence>
<feature type="non-terminal residue" evidence="3">
    <location>
        <position position="82"/>
    </location>
</feature>
<evidence type="ECO:0000259" key="2">
    <source>
        <dbReference type="Pfam" id="PF00144"/>
    </source>
</evidence>
<evidence type="ECO:0000313" key="4">
    <source>
        <dbReference type="Proteomes" id="UP000468531"/>
    </source>
</evidence>
<protein>
    <submittedName>
        <fullName evidence="3">Beta-lactamase family protein</fullName>
    </submittedName>
</protein>
<feature type="region of interest" description="Disordered" evidence="1">
    <location>
        <begin position="56"/>
        <end position="82"/>
    </location>
</feature>
<dbReference type="EMBL" id="VKHP01000819">
    <property type="protein sequence ID" value="NEV03157.1"/>
    <property type="molecule type" value="Genomic_DNA"/>
</dbReference>
<dbReference type="Proteomes" id="UP000468531">
    <property type="component" value="Unassembled WGS sequence"/>
</dbReference>
<organism evidence="3 4">
    <name type="scientific">Bradyrhizobium uaiense</name>
    <dbReference type="NCBI Taxonomy" id="2594946"/>
    <lineage>
        <taxon>Bacteria</taxon>
        <taxon>Pseudomonadati</taxon>
        <taxon>Pseudomonadota</taxon>
        <taxon>Alphaproteobacteria</taxon>
        <taxon>Hyphomicrobiales</taxon>
        <taxon>Nitrobacteraceae</taxon>
        <taxon>Bradyrhizobium</taxon>
    </lineage>
</organism>
<feature type="non-terminal residue" evidence="3">
    <location>
        <position position="1"/>
    </location>
</feature>
<dbReference type="SUPFAM" id="SSF56601">
    <property type="entry name" value="beta-lactamase/transpeptidase-like"/>
    <property type="match status" value="1"/>
</dbReference>
<dbReference type="Gene3D" id="3.40.710.10">
    <property type="entry name" value="DD-peptidase/beta-lactamase superfamily"/>
    <property type="match status" value="1"/>
</dbReference>
<dbReference type="Pfam" id="PF00144">
    <property type="entry name" value="Beta-lactamase"/>
    <property type="match status" value="1"/>
</dbReference>
<evidence type="ECO:0000313" key="3">
    <source>
        <dbReference type="EMBL" id="NEV03157.1"/>
    </source>
</evidence>
<dbReference type="InterPro" id="IPR001466">
    <property type="entry name" value="Beta-lactam-related"/>
</dbReference>
<proteinExistence type="predicted"/>
<accession>A0A6P1BXB2</accession>
<keyword evidence="4" id="KW-1185">Reference proteome</keyword>